<evidence type="ECO:0000313" key="1">
    <source>
        <dbReference type="EMBL" id="PXY95519.1"/>
    </source>
</evidence>
<dbReference type="EMBL" id="QGLM01000012">
    <property type="protein sequence ID" value="PXY95519.1"/>
    <property type="molecule type" value="Genomic_DNA"/>
</dbReference>
<organism evidence="1 2">
    <name type="scientific">Frischella perrara</name>
    <dbReference type="NCBI Taxonomy" id="1267021"/>
    <lineage>
        <taxon>Bacteria</taxon>
        <taxon>Pseudomonadati</taxon>
        <taxon>Pseudomonadota</taxon>
        <taxon>Gammaproteobacteria</taxon>
        <taxon>Orbales</taxon>
        <taxon>Orbaceae</taxon>
        <taxon>Frischella</taxon>
    </lineage>
</organism>
<dbReference type="InterPro" id="IPR012340">
    <property type="entry name" value="NA-bd_OB-fold"/>
</dbReference>
<comment type="caution">
    <text evidence="1">The sequence shown here is derived from an EMBL/GenBank/DDBJ whole genome shotgun (WGS) entry which is preliminary data.</text>
</comment>
<evidence type="ECO:0008006" key="3">
    <source>
        <dbReference type="Google" id="ProtNLM"/>
    </source>
</evidence>
<reference evidence="1 2" key="1">
    <citation type="submission" date="2018-05" db="EMBL/GenBank/DDBJ databases">
        <title>Reference genomes for bee gut microbiota database.</title>
        <authorList>
            <person name="Ellegaard K.M."/>
        </authorList>
    </citation>
    <scope>NUCLEOTIDE SEQUENCE [LARGE SCALE GENOMIC DNA]</scope>
    <source>
        <strain evidence="1 2">ESL0167</strain>
    </source>
</reference>
<dbReference type="AlphaFoldDB" id="A0A318MU83"/>
<dbReference type="SUPFAM" id="SSF50249">
    <property type="entry name" value="Nucleic acid-binding proteins"/>
    <property type="match status" value="1"/>
</dbReference>
<dbReference type="Proteomes" id="UP000247838">
    <property type="component" value="Unassembled WGS sequence"/>
</dbReference>
<evidence type="ECO:0000313" key="2">
    <source>
        <dbReference type="Proteomes" id="UP000247838"/>
    </source>
</evidence>
<name>A0A318MU83_FRIPE</name>
<protein>
    <recommendedName>
        <fullName evidence="3">Single-stranded DNA-binding protein</fullName>
    </recommendedName>
</protein>
<dbReference type="Gene3D" id="2.40.50.140">
    <property type="entry name" value="Nucleic acid-binding proteins"/>
    <property type="match status" value="1"/>
</dbReference>
<sequence>MSTYFIGTGNVGAEPEFKAFPQGNEAPRKMLRLNVRFDNPIPSKEGYQDRGGFWAAVEIWHQDVTNNVKLIH</sequence>
<accession>A0A318MU83</accession>
<dbReference type="NCBIfam" id="NF006039">
    <property type="entry name" value="PRK08182.1"/>
    <property type="match status" value="1"/>
</dbReference>
<dbReference type="RefSeq" id="WP_110443432.1">
    <property type="nucleotide sequence ID" value="NZ_QGLM01000012.1"/>
</dbReference>
<proteinExistence type="predicted"/>
<gene>
    <name evidence="1" type="ORF">DKK76_05230</name>
</gene>